<keyword evidence="12 13" id="KW-0275">Fatty acid biosynthesis</keyword>
<dbReference type="CDD" id="cd03505">
    <property type="entry name" value="Delta9-FADS-like"/>
    <property type="match status" value="1"/>
</dbReference>
<evidence type="ECO:0000256" key="7">
    <source>
        <dbReference type="ARBA" id="ARBA00022989"/>
    </source>
</evidence>
<dbReference type="PANTHER" id="PTHR11351">
    <property type="entry name" value="ACYL-COA DESATURASE"/>
    <property type="match status" value="1"/>
</dbReference>
<evidence type="ECO:0000256" key="2">
    <source>
        <dbReference type="ARBA" id="ARBA00005189"/>
    </source>
</evidence>
<keyword evidence="10" id="KW-0443">Lipid metabolism</keyword>
<protein>
    <recommendedName>
        <fullName evidence="15">Fatty acid desaturase domain-containing protein</fullName>
    </recommendedName>
</protein>
<accession>A0AAV2D2E1</accession>
<dbReference type="GO" id="GO:0042761">
    <property type="term" value="P:very long-chain fatty acid biosynthetic process"/>
    <property type="evidence" value="ECO:0007669"/>
    <property type="project" value="TreeGrafter"/>
</dbReference>
<comment type="similarity">
    <text evidence="3 13">Belongs to the fatty acid desaturase type 1 family.</text>
</comment>
<evidence type="ECO:0000256" key="5">
    <source>
        <dbReference type="ARBA" id="ARBA00022692"/>
    </source>
</evidence>
<feature type="domain" description="Fatty acid desaturase" evidence="15">
    <location>
        <begin position="59"/>
        <end position="279"/>
    </location>
</feature>
<evidence type="ECO:0000256" key="11">
    <source>
        <dbReference type="ARBA" id="ARBA00023136"/>
    </source>
</evidence>
<evidence type="ECO:0000259" key="15">
    <source>
        <dbReference type="Pfam" id="PF00487"/>
    </source>
</evidence>
<keyword evidence="6" id="KW-0276">Fatty acid metabolism</keyword>
<dbReference type="AlphaFoldDB" id="A0AAV2D2E1"/>
<dbReference type="GO" id="GO:0016717">
    <property type="term" value="F:oxidoreductase activity, acting on paired donors, with oxidation of a pair of donors resulting in the reduction of molecular oxygen to two molecules of water"/>
    <property type="evidence" value="ECO:0007669"/>
    <property type="project" value="InterPro"/>
</dbReference>
<name>A0AAV2D2E1_9ROSI</name>
<evidence type="ECO:0000256" key="10">
    <source>
        <dbReference type="ARBA" id="ARBA00023098"/>
    </source>
</evidence>
<evidence type="ECO:0000256" key="13">
    <source>
        <dbReference type="RuleBase" id="RU000581"/>
    </source>
</evidence>
<feature type="transmembrane region" description="Helical" evidence="14">
    <location>
        <begin position="36"/>
        <end position="57"/>
    </location>
</feature>
<keyword evidence="7 14" id="KW-1133">Transmembrane helix</keyword>
<reference evidence="16 17" key="1">
    <citation type="submission" date="2024-04" db="EMBL/GenBank/DDBJ databases">
        <authorList>
            <person name="Fracassetti M."/>
        </authorList>
    </citation>
    <scope>NUCLEOTIDE SEQUENCE [LARGE SCALE GENOMIC DNA]</scope>
</reference>
<feature type="transmembrane region" description="Helical" evidence="14">
    <location>
        <begin position="180"/>
        <end position="200"/>
    </location>
</feature>
<dbReference type="InterPro" id="IPR015876">
    <property type="entry name" value="Acyl-CoA_DS"/>
</dbReference>
<evidence type="ECO:0000256" key="4">
    <source>
        <dbReference type="ARBA" id="ARBA00022516"/>
    </source>
</evidence>
<dbReference type="GO" id="GO:0005789">
    <property type="term" value="C:endoplasmic reticulum membrane"/>
    <property type="evidence" value="ECO:0007669"/>
    <property type="project" value="TreeGrafter"/>
</dbReference>
<comment type="subcellular location">
    <subcellularLocation>
        <location evidence="1">Membrane</location>
        <topology evidence="1">Multi-pass membrane protein</topology>
    </subcellularLocation>
</comment>
<keyword evidence="8 13" id="KW-0560">Oxidoreductase</keyword>
<keyword evidence="9" id="KW-0408">Iron</keyword>
<keyword evidence="17" id="KW-1185">Reference proteome</keyword>
<evidence type="ECO:0000313" key="16">
    <source>
        <dbReference type="EMBL" id="CAL1362683.1"/>
    </source>
</evidence>
<evidence type="ECO:0000313" key="17">
    <source>
        <dbReference type="Proteomes" id="UP001497516"/>
    </source>
</evidence>
<feature type="transmembrane region" description="Helical" evidence="14">
    <location>
        <begin position="63"/>
        <end position="82"/>
    </location>
</feature>
<dbReference type="InterPro" id="IPR005804">
    <property type="entry name" value="FA_desaturase_dom"/>
</dbReference>
<comment type="cofactor">
    <cofactor evidence="13">
        <name>Fe(2+)</name>
        <dbReference type="ChEBI" id="CHEBI:29033"/>
    </cofactor>
</comment>
<sequence>MVAVGESLLQEAGAKGQKGFNDHRLRRRREKKWTKWDKIAVVSVSATHLLGFCGLFCFSWSRFGVGLLIGIVTSLLGINLSYHRHLTHKSFKLPKWLEYTFAYCGVHALQGDPLSWVSNHRFHHQYTDTERDPHSPVVGFWHSHMGWIFDSSSIKEKCGKRGNVGDLEKQAFYRWIRKTYVVHPLSLAILLYSLGGFPYICWGIGVRVVCCYHATWSVNSAAHIWGSQDWNTNDLSRNNWWVAIMTFGEGWHNNHHAFNNSARHGLEWWQIDVTWYVVKFLQAMGLAYDVKLPTLVQREKMAIKS</sequence>
<comment type="pathway">
    <text evidence="2">Lipid metabolism.</text>
</comment>
<evidence type="ECO:0000256" key="1">
    <source>
        <dbReference type="ARBA" id="ARBA00004141"/>
    </source>
</evidence>
<keyword evidence="4 13" id="KW-0444">Lipid biosynthesis</keyword>
<proteinExistence type="inferred from homology"/>
<evidence type="ECO:0000256" key="8">
    <source>
        <dbReference type="ARBA" id="ARBA00023002"/>
    </source>
</evidence>
<gene>
    <name evidence="16" type="ORF">LTRI10_LOCUS9570</name>
</gene>
<evidence type="ECO:0000256" key="12">
    <source>
        <dbReference type="ARBA" id="ARBA00023160"/>
    </source>
</evidence>
<keyword evidence="5 13" id="KW-0812">Transmembrane</keyword>
<keyword evidence="11 14" id="KW-0472">Membrane</keyword>
<evidence type="ECO:0000256" key="3">
    <source>
        <dbReference type="ARBA" id="ARBA00009295"/>
    </source>
</evidence>
<dbReference type="EMBL" id="OZ034814">
    <property type="protein sequence ID" value="CAL1362683.1"/>
    <property type="molecule type" value="Genomic_DNA"/>
</dbReference>
<organism evidence="16 17">
    <name type="scientific">Linum trigynum</name>
    <dbReference type="NCBI Taxonomy" id="586398"/>
    <lineage>
        <taxon>Eukaryota</taxon>
        <taxon>Viridiplantae</taxon>
        <taxon>Streptophyta</taxon>
        <taxon>Embryophyta</taxon>
        <taxon>Tracheophyta</taxon>
        <taxon>Spermatophyta</taxon>
        <taxon>Magnoliopsida</taxon>
        <taxon>eudicotyledons</taxon>
        <taxon>Gunneridae</taxon>
        <taxon>Pentapetalae</taxon>
        <taxon>rosids</taxon>
        <taxon>fabids</taxon>
        <taxon>Malpighiales</taxon>
        <taxon>Linaceae</taxon>
        <taxon>Linum</taxon>
    </lineage>
</organism>
<evidence type="ECO:0000256" key="14">
    <source>
        <dbReference type="SAM" id="Phobius"/>
    </source>
</evidence>
<dbReference type="PANTHER" id="PTHR11351:SF31">
    <property type="entry name" value="DESATURASE 1, ISOFORM A-RELATED"/>
    <property type="match status" value="1"/>
</dbReference>
<evidence type="ECO:0000256" key="6">
    <source>
        <dbReference type="ARBA" id="ARBA00022832"/>
    </source>
</evidence>
<comment type="domain">
    <text evidence="13">The histidine box domains are involved in binding the catalytic metal ions.</text>
</comment>
<dbReference type="PRINTS" id="PR00075">
    <property type="entry name" value="FACDDSATRASE"/>
</dbReference>
<dbReference type="Proteomes" id="UP001497516">
    <property type="component" value="Chromosome 10"/>
</dbReference>
<dbReference type="Pfam" id="PF00487">
    <property type="entry name" value="FA_desaturase"/>
    <property type="match status" value="1"/>
</dbReference>
<evidence type="ECO:0000256" key="9">
    <source>
        <dbReference type="ARBA" id="ARBA00023004"/>
    </source>
</evidence>